<comment type="caution">
    <text evidence="1">The sequence shown here is derived from an EMBL/GenBank/DDBJ whole genome shotgun (WGS) entry which is preliminary data.</text>
</comment>
<name>A0A9P5PAH0_9AGAR</name>
<protein>
    <submittedName>
        <fullName evidence="1">Uncharacterized protein</fullName>
    </submittedName>
</protein>
<dbReference type="Proteomes" id="UP000772434">
    <property type="component" value="Unassembled WGS sequence"/>
</dbReference>
<gene>
    <name evidence="1" type="ORF">BDP27DRAFT_1372302</name>
</gene>
<accession>A0A9P5PAH0</accession>
<evidence type="ECO:0000313" key="2">
    <source>
        <dbReference type="Proteomes" id="UP000772434"/>
    </source>
</evidence>
<proteinExistence type="predicted"/>
<evidence type="ECO:0000313" key="1">
    <source>
        <dbReference type="EMBL" id="KAF9058715.1"/>
    </source>
</evidence>
<reference evidence="1" key="1">
    <citation type="submission" date="2020-11" db="EMBL/GenBank/DDBJ databases">
        <authorList>
            <consortium name="DOE Joint Genome Institute"/>
            <person name="Ahrendt S."/>
            <person name="Riley R."/>
            <person name="Andreopoulos W."/>
            <person name="Labutti K."/>
            <person name="Pangilinan J."/>
            <person name="Ruiz-Duenas F.J."/>
            <person name="Barrasa J.M."/>
            <person name="Sanchez-Garcia M."/>
            <person name="Camarero S."/>
            <person name="Miyauchi S."/>
            <person name="Serrano A."/>
            <person name="Linde D."/>
            <person name="Babiker R."/>
            <person name="Drula E."/>
            <person name="Ayuso-Fernandez I."/>
            <person name="Pacheco R."/>
            <person name="Padilla G."/>
            <person name="Ferreira P."/>
            <person name="Barriuso J."/>
            <person name="Kellner H."/>
            <person name="Castanera R."/>
            <person name="Alfaro M."/>
            <person name="Ramirez L."/>
            <person name="Pisabarro A.G."/>
            <person name="Kuo A."/>
            <person name="Tritt A."/>
            <person name="Lipzen A."/>
            <person name="He G."/>
            <person name="Yan M."/>
            <person name="Ng V."/>
            <person name="Cullen D."/>
            <person name="Martin F."/>
            <person name="Rosso M.-N."/>
            <person name="Henrissat B."/>
            <person name="Hibbett D."/>
            <person name="Martinez A.T."/>
            <person name="Grigoriev I.V."/>
        </authorList>
    </citation>
    <scope>NUCLEOTIDE SEQUENCE</scope>
    <source>
        <strain evidence="1">AH 40177</strain>
    </source>
</reference>
<dbReference type="AlphaFoldDB" id="A0A9P5PAH0"/>
<keyword evidence="2" id="KW-1185">Reference proteome</keyword>
<sequence>MRVKPVPDPPLVANLEFANDKTNYFVGSIRTVSIASITAFYCLVGDEEYKPVKAVALLADSSSGGIKIAGLSMSLVTDRMKVIVNLALQNEESEVALDIGQEVNRKNPDPKDIKTKGFNILNLLSSGQDSDAAGKWEQLSNSDRQSTLQQYEQAEGHREARGIRDVWEVFNDAAGFCAL</sequence>
<organism evidence="1 2">
    <name type="scientific">Rhodocollybia butyracea</name>
    <dbReference type="NCBI Taxonomy" id="206335"/>
    <lineage>
        <taxon>Eukaryota</taxon>
        <taxon>Fungi</taxon>
        <taxon>Dikarya</taxon>
        <taxon>Basidiomycota</taxon>
        <taxon>Agaricomycotina</taxon>
        <taxon>Agaricomycetes</taxon>
        <taxon>Agaricomycetidae</taxon>
        <taxon>Agaricales</taxon>
        <taxon>Marasmiineae</taxon>
        <taxon>Omphalotaceae</taxon>
        <taxon>Rhodocollybia</taxon>
    </lineage>
</organism>
<dbReference type="EMBL" id="JADNRY010000357">
    <property type="protein sequence ID" value="KAF9058715.1"/>
    <property type="molecule type" value="Genomic_DNA"/>
</dbReference>